<organism evidence="1 2">
    <name type="scientific">Dendrothele bispora (strain CBS 962.96)</name>
    <dbReference type="NCBI Taxonomy" id="1314807"/>
    <lineage>
        <taxon>Eukaryota</taxon>
        <taxon>Fungi</taxon>
        <taxon>Dikarya</taxon>
        <taxon>Basidiomycota</taxon>
        <taxon>Agaricomycotina</taxon>
        <taxon>Agaricomycetes</taxon>
        <taxon>Agaricomycetidae</taxon>
        <taxon>Agaricales</taxon>
        <taxon>Agaricales incertae sedis</taxon>
        <taxon>Dendrothele</taxon>
    </lineage>
</organism>
<keyword evidence="2" id="KW-1185">Reference proteome</keyword>
<protein>
    <submittedName>
        <fullName evidence="1">Uncharacterized protein</fullName>
    </submittedName>
</protein>
<evidence type="ECO:0000313" key="2">
    <source>
        <dbReference type="Proteomes" id="UP000297245"/>
    </source>
</evidence>
<sequence>MALCIQCSQPVFVPRVSSDADLDLDDTSRKVRTGAIPSMEEASLLSEEIAAMELDLKEYVTHLHRLQAAVDAMVAKADQLKRLLSMKQSLMAPIRKLPDDILTLIFELCPFDITGLRKKSPAFMDVCSHWRDVVLSSPTVWSFFSISSSSRMRSFNLQLDRSRACPLNVDVGLKGTDIYYMVGSRTSPFQLFGVLVQHSYRWKSFALRVKQNMDTDQAMRLTQRLRSIHDLSQLKSFTYYSEYPLDKEAMSNILKAAVNLENLTLPYFPHDAESSFSLSNITRLEVLIWNNNADVFRIVERCPKLIDVEYVLDSSDPSLDVWPQKSITVQSLTITLGYVDPRAESLPKLIGSFDFPALTSITITTAPHWKKPYSKPWPNQQFDEFFLRSGCKITSLSMNYVRIFDHEMIGFLGSDAFSQLADLSIRECPNPQVVISPPDERYLSMARRFVQNIFYLSPPAGLPMANASRPLLPQLAKLLLVVDAERGTFDDEVFAEAVLSRCSCKPRYLRSIFLGMVGRDFDQGVLERLRDGIGSVDLQVVNNCPIRDDLY</sequence>
<dbReference type="OrthoDB" id="3365698at2759"/>
<dbReference type="EMBL" id="ML179055">
    <property type="protein sequence ID" value="THV04482.1"/>
    <property type="molecule type" value="Genomic_DNA"/>
</dbReference>
<dbReference type="Proteomes" id="UP000297245">
    <property type="component" value="Unassembled WGS sequence"/>
</dbReference>
<gene>
    <name evidence="1" type="ORF">K435DRAFT_850750</name>
</gene>
<proteinExistence type="predicted"/>
<accession>A0A4S8MNS5</accession>
<reference evidence="1 2" key="1">
    <citation type="journal article" date="2019" name="Nat. Ecol. Evol.">
        <title>Megaphylogeny resolves global patterns of mushroom evolution.</title>
        <authorList>
            <person name="Varga T."/>
            <person name="Krizsan K."/>
            <person name="Foldi C."/>
            <person name="Dima B."/>
            <person name="Sanchez-Garcia M."/>
            <person name="Sanchez-Ramirez S."/>
            <person name="Szollosi G.J."/>
            <person name="Szarkandi J.G."/>
            <person name="Papp V."/>
            <person name="Albert L."/>
            <person name="Andreopoulos W."/>
            <person name="Angelini C."/>
            <person name="Antonin V."/>
            <person name="Barry K.W."/>
            <person name="Bougher N.L."/>
            <person name="Buchanan P."/>
            <person name="Buyck B."/>
            <person name="Bense V."/>
            <person name="Catcheside P."/>
            <person name="Chovatia M."/>
            <person name="Cooper J."/>
            <person name="Damon W."/>
            <person name="Desjardin D."/>
            <person name="Finy P."/>
            <person name="Geml J."/>
            <person name="Haridas S."/>
            <person name="Hughes K."/>
            <person name="Justo A."/>
            <person name="Karasinski D."/>
            <person name="Kautmanova I."/>
            <person name="Kiss B."/>
            <person name="Kocsube S."/>
            <person name="Kotiranta H."/>
            <person name="LaButti K.M."/>
            <person name="Lechner B.E."/>
            <person name="Liimatainen K."/>
            <person name="Lipzen A."/>
            <person name="Lukacs Z."/>
            <person name="Mihaltcheva S."/>
            <person name="Morgado L.N."/>
            <person name="Niskanen T."/>
            <person name="Noordeloos M.E."/>
            <person name="Ohm R.A."/>
            <person name="Ortiz-Santana B."/>
            <person name="Ovrebo C."/>
            <person name="Racz N."/>
            <person name="Riley R."/>
            <person name="Savchenko A."/>
            <person name="Shiryaev A."/>
            <person name="Soop K."/>
            <person name="Spirin V."/>
            <person name="Szebenyi C."/>
            <person name="Tomsovsky M."/>
            <person name="Tulloss R.E."/>
            <person name="Uehling J."/>
            <person name="Grigoriev I.V."/>
            <person name="Vagvolgyi C."/>
            <person name="Papp T."/>
            <person name="Martin F.M."/>
            <person name="Miettinen O."/>
            <person name="Hibbett D.S."/>
            <person name="Nagy L.G."/>
        </authorList>
    </citation>
    <scope>NUCLEOTIDE SEQUENCE [LARGE SCALE GENOMIC DNA]</scope>
    <source>
        <strain evidence="1 2">CBS 962.96</strain>
    </source>
</reference>
<dbReference type="AlphaFoldDB" id="A0A4S8MNS5"/>
<evidence type="ECO:0000313" key="1">
    <source>
        <dbReference type="EMBL" id="THV04482.1"/>
    </source>
</evidence>
<name>A0A4S8MNS5_DENBC</name>